<dbReference type="NCBIfam" id="TIGR01595">
    <property type="entry name" value="cas_CT1132"/>
    <property type="match status" value="1"/>
</dbReference>
<evidence type="ECO:0000313" key="1">
    <source>
        <dbReference type="EMBL" id="MBD5779016.1"/>
    </source>
</evidence>
<dbReference type="RefSeq" id="WP_191616137.1">
    <property type="nucleotide sequence ID" value="NZ_JACYFG010000006.1"/>
</dbReference>
<name>A0A927F860_9BACT</name>
<comment type="caution">
    <text evidence="1">The sequence shown here is derived from an EMBL/GenBank/DDBJ whole genome shotgun (WGS) entry which is preliminary data.</text>
</comment>
<dbReference type="Pfam" id="PF05107">
    <property type="entry name" value="Cas_Cas7"/>
    <property type="match status" value="1"/>
</dbReference>
<dbReference type="NCBIfam" id="TIGR02589">
    <property type="entry name" value="cas_Csd2"/>
    <property type="match status" value="1"/>
</dbReference>
<dbReference type="Proteomes" id="UP000622317">
    <property type="component" value="Unassembled WGS sequence"/>
</dbReference>
<dbReference type="InterPro" id="IPR006482">
    <property type="entry name" value="Cas7_Csh2/Csh2"/>
</dbReference>
<dbReference type="GO" id="GO:0043571">
    <property type="term" value="P:maintenance of CRISPR repeat elements"/>
    <property type="evidence" value="ECO:0007669"/>
    <property type="project" value="InterPro"/>
</dbReference>
<dbReference type="EMBL" id="JACYFG010000006">
    <property type="protein sequence ID" value="MBD5779016.1"/>
    <property type="molecule type" value="Genomic_DNA"/>
</dbReference>
<evidence type="ECO:0000313" key="2">
    <source>
        <dbReference type="Proteomes" id="UP000622317"/>
    </source>
</evidence>
<reference evidence="1" key="1">
    <citation type="submission" date="2020-09" db="EMBL/GenBank/DDBJ databases">
        <title>Pelagicoccus enzymogenes sp. nov. with an EPS production, isolated from marine sediment.</title>
        <authorList>
            <person name="Feng X."/>
        </authorList>
    </citation>
    <scope>NUCLEOTIDE SEQUENCE</scope>
    <source>
        <strain evidence="1">NFK12</strain>
    </source>
</reference>
<keyword evidence="2" id="KW-1185">Reference proteome</keyword>
<dbReference type="AlphaFoldDB" id="A0A927F860"/>
<accession>A0A927F860</accession>
<protein>
    <submittedName>
        <fullName evidence="1">Type I-C CRISPR-associated protein Cas7/Csd2</fullName>
    </submittedName>
</protein>
<proteinExistence type="predicted"/>
<sequence length="289" mass="32509">MQNRYDFLFLFDCQDANPNGDPDAGNLPRLDVETGQGLVTDVCLKRKIRNFVDQTTDKRIYFVEGAVHNNQHKEAYEAIGEKPEKKVKPEIKDKATAWMCENYFDVRTFGAVMSTEVNCGQVRGPIQLSFARSIDPVVSSEHAITRTSVTNEKDIEKERTMGRKFTVPYGLYLAKGFVNPFLAKQTGFSDEDLELLLTALENAFQFDQSAARPAGSMNPRGLLVFKHSSQLGNAPSHKLFEAVSIKKSERVEVPRSHRDYEAVIDVSKIPEGVEVIKRIWAFDEALVSA</sequence>
<dbReference type="InterPro" id="IPR013418">
    <property type="entry name" value="CRISPR-assoc_prot_Cas7/Csd2"/>
</dbReference>
<gene>
    <name evidence="1" type="primary">cas7c</name>
    <name evidence="1" type="ORF">IEN85_05890</name>
</gene>
<organism evidence="1 2">
    <name type="scientific">Pelagicoccus enzymogenes</name>
    <dbReference type="NCBI Taxonomy" id="2773457"/>
    <lineage>
        <taxon>Bacteria</taxon>
        <taxon>Pseudomonadati</taxon>
        <taxon>Verrucomicrobiota</taxon>
        <taxon>Opitutia</taxon>
        <taxon>Puniceicoccales</taxon>
        <taxon>Pelagicoccaceae</taxon>
        <taxon>Pelagicoccus</taxon>
    </lineage>
</organism>